<organism evidence="1 2">
    <name type="scientific">Nitrosomonas ureae</name>
    <dbReference type="NCBI Taxonomy" id="44577"/>
    <lineage>
        <taxon>Bacteria</taxon>
        <taxon>Pseudomonadati</taxon>
        <taxon>Pseudomonadota</taxon>
        <taxon>Betaproteobacteria</taxon>
        <taxon>Nitrosomonadales</taxon>
        <taxon>Nitrosomonadaceae</taxon>
        <taxon>Nitrosomonas</taxon>
    </lineage>
</organism>
<evidence type="ECO:0000313" key="2">
    <source>
        <dbReference type="Proteomes" id="UP000236753"/>
    </source>
</evidence>
<accession>A0A1H5RW60</accession>
<proteinExistence type="predicted"/>
<gene>
    <name evidence="1" type="ORF">SAMN05216334_101275</name>
</gene>
<dbReference type="RefSeq" id="WP_103965247.1">
    <property type="nucleotide sequence ID" value="NZ_FNUX01000001.1"/>
</dbReference>
<sequence>MTNIKSLIIMYIITFAVLGCVTPEQVRQQMISKCTSYGFKLNTPEFSNCLMQLDQMKAASEQKEQSCLAASGFVMGETYFRCMGGMR</sequence>
<dbReference type="Proteomes" id="UP000236753">
    <property type="component" value="Unassembled WGS sequence"/>
</dbReference>
<reference evidence="1 2" key="1">
    <citation type="submission" date="2016-10" db="EMBL/GenBank/DDBJ databases">
        <authorList>
            <person name="de Groot N.N."/>
        </authorList>
    </citation>
    <scope>NUCLEOTIDE SEQUENCE [LARGE SCALE GENOMIC DNA]</scope>
    <source>
        <strain evidence="1 2">Nm13</strain>
    </source>
</reference>
<evidence type="ECO:0008006" key="3">
    <source>
        <dbReference type="Google" id="ProtNLM"/>
    </source>
</evidence>
<dbReference type="EMBL" id="FNUX01000001">
    <property type="protein sequence ID" value="SEF42573.1"/>
    <property type="molecule type" value="Genomic_DNA"/>
</dbReference>
<dbReference type="AlphaFoldDB" id="A0A1H5RW60"/>
<name>A0A1H5RW60_9PROT</name>
<dbReference type="PROSITE" id="PS51257">
    <property type="entry name" value="PROKAR_LIPOPROTEIN"/>
    <property type="match status" value="1"/>
</dbReference>
<protein>
    <recommendedName>
        <fullName evidence="3">Lipoprotein</fullName>
    </recommendedName>
</protein>
<evidence type="ECO:0000313" key="1">
    <source>
        <dbReference type="EMBL" id="SEF42573.1"/>
    </source>
</evidence>